<comment type="caution">
    <text evidence="1">The sequence shown here is derived from an EMBL/GenBank/DDBJ whole genome shotgun (WGS) entry which is preliminary data.</text>
</comment>
<gene>
    <name evidence="1" type="ORF">KDA82_17225</name>
</gene>
<dbReference type="Proteomes" id="UP000675554">
    <property type="component" value="Unassembled WGS sequence"/>
</dbReference>
<evidence type="ECO:0000313" key="1">
    <source>
        <dbReference type="EMBL" id="MBR7674730.1"/>
    </source>
</evidence>
<keyword evidence="2" id="KW-1185">Reference proteome</keyword>
<accession>A0A8T4ITH7</accession>
<sequence>MNDGTPAGMTDEELRALDVPMMLRYGLTLGGAHRAALFGDGAVAGALHAEELGVLPRSVHFLGDLVRSAGVRSAADLPEPLPGGAPARLAKEWLSTVAAVTKDGSVDTAEETARWLHAVASVLALRQGTRRPG</sequence>
<reference evidence="1" key="1">
    <citation type="submission" date="2021-04" db="EMBL/GenBank/DDBJ databases">
        <title>Sequencing of actinobacteria type strains.</title>
        <authorList>
            <person name="Nguyen G.-S."/>
            <person name="Wentzel A."/>
        </authorList>
    </citation>
    <scope>NUCLEOTIDE SEQUENCE</scope>
    <source>
        <strain evidence="1">DSM 42095</strain>
    </source>
</reference>
<dbReference type="AlphaFoldDB" id="A0A8T4ITH7"/>
<name>A0A8T4ITH7_9ACTN</name>
<protein>
    <submittedName>
        <fullName evidence="1">Uncharacterized protein</fullName>
    </submittedName>
</protein>
<dbReference type="EMBL" id="JAGSMN010000375">
    <property type="protein sequence ID" value="MBR7674730.1"/>
    <property type="molecule type" value="Genomic_DNA"/>
</dbReference>
<proteinExistence type="predicted"/>
<evidence type="ECO:0000313" key="2">
    <source>
        <dbReference type="Proteomes" id="UP000675554"/>
    </source>
</evidence>
<organism evidence="1 2">
    <name type="scientific">Streptomyces daliensis</name>
    <dbReference type="NCBI Taxonomy" id="299421"/>
    <lineage>
        <taxon>Bacteria</taxon>
        <taxon>Bacillati</taxon>
        <taxon>Actinomycetota</taxon>
        <taxon>Actinomycetes</taxon>
        <taxon>Kitasatosporales</taxon>
        <taxon>Streptomycetaceae</taxon>
        <taxon>Streptomyces</taxon>
    </lineage>
</organism>